<dbReference type="CDD" id="cd05244">
    <property type="entry name" value="BVR-B_like_SDR_a"/>
    <property type="match status" value="1"/>
</dbReference>
<dbReference type="PANTHER" id="PTHR43355">
    <property type="entry name" value="FLAVIN REDUCTASE (NADPH)"/>
    <property type="match status" value="1"/>
</dbReference>
<dbReference type="RefSeq" id="WP_247339794.1">
    <property type="nucleotide sequence ID" value="NZ_CP095550.1"/>
</dbReference>
<evidence type="ECO:0000313" key="3">
    <source>
        <dbReference type="Proteomes" id="UP001597318"/>
    </source>
</evidence>
<feature type="domain" description="NAD(P)-binding" evidence="1">
    <location>
        <begin position="8"/>
        <end position="193"/>
    </location>
</feature>
<protein>
    <submittedName>
        <fullName evidence="2">NAD(P)-dependent oxidoreductase</fullName>
    </submittedName>
</protein>
<dbReference type="EMBL" id="JBHUIK010000006">
    <property type="protein sequence ID" value="MFD2216209.1"/>
    <property type="molecule type" value="Genomic_DNA"/>
</dbReference>
<dbReference type="InterPro" id="IPR051606">
    <property type="entry name" value="Polyketide_Oxido-like"/>
</dbReference>
<dbReference type="Pfam" id="PF13460">
    <property type="entry name" value="NAD_binding_10"/>
    <property type="match status" value="1"/>
</dbReference>
<name>A0ABW5C2R3_9BACI</name>
<accession>A0ABW5C2R3</accession>
<evidence type="ECO:0000259" key="1">
    <source>
        <dbReference type="Pfam" id="PF13460"/>
    </source>
</evidence>
<evidence type="ECO:0000313" key="2">
    <source>
        <dbReference type="EMBL" id="MFD2216209.1"/>
    </source>
</evidence>
<dbReference type="PANTHER" id="PTHR43355:SF2">
    <property type="entry name" value="FLAVIN REDUCTASE (NADPH)"/>
    <property type="match status" value="1"/>
</dbReference>
<dbReference type="SUPFAM" id="SSF51735">
    <property type="entry name" value="NAD(P)-binding Rossmann-fold domains"/>
    <property type="match status" value="1"/>
</dbReference>
<dbReference type="InterPro" id="IPR036291">
    <property type="entry name" value="NAD(P)-bd_dom_sf"/>
</dbReference>
<sequence length="206" mass="23007">MKKITLFGATGRVGKEILNFLLSDGYSVTALVRSPEKIITSPNLRIIKGDATTFKDVELAISDSDAVVSALNTDGQQTLSLATPNMIEAMVANNITRIITIGTAGILQSRLQPELFRFQSTESRRRTTRAAEEHLAAFNMLKSSPLKWTIICPTYLPDGELTKQYRYSADFLPLDGKEISVEDTAHFAYDQLFKEEFVYKRVGICY</sequence>
<organism evidence="2 3">
    <name type="scientific">Metabacillus endolithicus</name>
    <dbReference type="NCBI Taxonomy" id="1535204"/>
    <lineage>
        <taxon>Bacteria</taxon>
        <taxon>Bacillati</taxon>
        <taxon>Bacillota</taxon>
        <taxon>Bacilli</taxon>
        <taxon>Bacillales</taxon>
        <taxon>Bacillaceae</taxon>
        <taxon>Metabacillus</taxon>
    </lineage>
</organism>
<dbReference type="Proteomes" id="UP001597318">
    <property type="component" value="Unassembled WGS sequence"/>
</dbReference>
<dbReference type="Gene3D" id="3.40.50.720">
    <property type="entry name" value="NAD(P)-binding Rossmann-like Domain"/>
    <property type="match status" value="1"/>
</dbReference>
<reference evidence="3" key="1">
    <citation type="journal article" date="2019" name="Int. J. Syst. Evol. Microbiol.">
        <title>The Global Catalogue of Microorganisms (GCM) 10K type strain sequencing project: providing services to taxonomists for standard genome sequencing and annotation.</title>
        <authorList>
            <consortium name="The Broad Institute Genomics Platform"/>
            <consortium name="The Broad Institute Genome Sequencing Center for Infectious Disease"/>
            <person name="Wu L."/>
            <person name="Ma J."/>
        </authorList>
    </citation>
    <scope>NUCLEOTIDE SEQUENCE [LARGE SCALE GENOMIC DNA]</scope>
    <source>
        <strain evidence="3">CGMCC 1.15474</strain>
    </source>
</reference>
<proteinExistence type="predicted"/>
<keyword evidence="3" id="KW-1185">Reference proteome</keyword>
<gene>
    <name evidence="2" type="ORF">ACFSKK_21275</name>
</gene>
<comment type="caution">
    <text evidence="2">The sequence shown here is derived from an EMBL/GenBank/DDBJ whole genome shotgun (WGS) entry which is preliminary data.</text>
</comment>
<dbReference type="InterPro" id="IPR016040">
    <property type="entry name" value="NAD(P)-bd_dom"/>
</dbReference>